<keyword evidence="2" id="KW-1185">Reference proteome</keyword>
<sequence length="115" mass="12823">DNVIQEVSAATIVNRLIIFNDDQAAIVNRPIIFNDDQVSPDNDKSVDESDHLLVGQDNNKDSEVLEVSVVDSSLIHSIESVNLPSKNIPHQFPRKILLEPDQITQKKKGHLQCSD</sequence>
<organism evidence="1 2">
    <name type="scientific">Parasponia andersonii</name>
    <name type="common">Sponia andersonii</name>
    <dbReference type="NCBI Taxonomy" id="3476"/>
    <lineage>
        <taxon>Eukaryota</taxon>
        <taxon>Viridiplantae</taxon>
        <taxon>Streptophyta</taxon>
        <taxon>Embryophyta</taxon>
        <taxon>Tracheophyta</taxon>
        <taxon>Spermatophyta</taxon>
        <taxon>Magnoliopsida</taxon>
        <taxon>eudicotyledons</taxon>
        <taxon>Gunneridae</taxon>
        <taxon>Pentapetalae</taxon>
        <taxon>rosids</taxon>
        <taxon>fabids</taxon>
        <taxon>Rosales</taxon>
        <taxon>Cannabaceae</taxon>
        <taxon>Parasponia</taxon>
    </lineage>
</organism>
<name>A0A2P5DYD6_PARAD</name>
<evidence type="ECO:0000313" key="2">
    <source>
        <dbReference type="Proteomes" id="UP000237105"/>
    </source>
</evidence>
<dbReference type="AlphaFoldDB" id="A0A2P5DYD6"/>
<protein>
    <submittedName>
        <fullName evidence="1">Uncharacterized protein</fullName>
    </submittedName>
</protein>
<proteinExistence type="predicted"/>
<dbReference type="Proteomes" id="UP000237105">
    <property type="component" value="Unassembled WGS sequence"/>
</dbReference>
<accession>A0A2P5DYD6</accession>
<gene>
    <name evidence="1" type="ORF">PanWU01x14_019490</name>
</gene>
<feature type="non-terminal residue" evidence="1">
    <location>
        <position position="1"/>
    </location>
</feature>
<reference evidence="2" key="1">
    <citation type="submission" date="2016-06" db="EMBL/GenBank/DDBJ databases">
        <title>Parallel loss of symbiosis genes in relatives of nitrogen-fixing non-legume Parasponia.</title>
        <authorList>
            <person name="Van Velzen R."/>
            <person name="Holmer R."/>
            <person name="Bu F."/>
            <person name="Rutten L."/>
            <person name="Van Zeijl A."/>
            <person name="Liu W."/>
            <person name="Santuari L."/>
            <person name="Cao Q."/>
            <person name="Sharma T."/>
            <person name="Shen D."/>
            <person name="Roswanjaya Y."/>
            <person name="Wardhani T."/>
            <person name="Kalhor M.S."/>
            <person name="Jansen J."/>
            <person name="Van den Hoogen J."/>
            <person name="Gungor B."/>
            <person name="Hartog M."/>
            <person name="Hontelez J."/>
            <person name="Verver J."/>
            <person name="Yang W.-C."/>
            <person name="Schijlen E."/>
            <person name="Repin R."/>
            <person name="Schilthuizen M."/>
            <person name="Schranz E."/>
            <person name="Heidstra R."/>
            <person name="Miyata K."/>
            <person name="Fedorova E."/>
            <person name="Kohlen W."/>
            <person name="Bisseling T."/>
            <person name="Smit S."/>
            <person name="Geurts R."/>
        </authorList>
    </citation>
    <scope>NUCLEOTIDE SEQUENCE [LARGE SCALE GENOMIC DNA]</scope>
    <source>
        <strain evidence="2">cv. WU1-14</strain>
    </source>
</reference>
<dbReference type="EMBL" id="JXTB01000009">
    <property type="protein sequence ID" value="PON78311.1"/>
    <property type="molecule type" value="Genomic_DNA"/>
</dbReference>
<comment type="caution">
    <text evidence="1">The sequence shown here is derived from an EMBL/GenBank/DDBJ whole genome shotgun (WGS) entry which is preliminary data.</text>
</comment>
<evidence type="ECO:0000313" key="1">
    <source>
        <dbReference type="EMBL" id="PON78311.1"/>
    </source>
</evidence>